<keyword evidence="9" id="KW-1185">Reference proteome</keyword>
<evidence type="ECO:0000256" key="5">
    <source>
        <dbReference type="ARBA" id="ARBA00022840"/>
    </source>
</evidence>
<evidence type="ECO:0000313" key="9">
    <source>
        <dbReference type="Proteomes" id="UP001314229"/>
    </source>
</evidence>
<dbReference type="InterPro" id="IPR000719">
    <property type="entry name" value="Prot_kinase_dom"/>
</dbReference>
<dbReference type="GO" id="GO:0016605">
    <property type="term" value="C:PML body"/>
    <property type="evidence" value="ECO:0007669"/>
    <property type="project" value="TreeGrafter"/>
</dbReference>
<dbReference type="PANTHER" id="PTHR24058">
    <property type="entry name" value="DUAL SPECIFICITY PROTEIN KINASE"/>
    <property type="match status" value="1"/>
</dbReference>
<dbReference type="GO" id="GO:0003677">
    <property type="term" value="F:DNA binding"/>
    <property type="evidence" value="ECO:0007669"/>
    <property type="project" value="UniProtKB-KW"/>
</dbReference>
<keyword evidence="3" id="KW-0547">Nucleotide-binding</keyword>
<keyword evidence="2" id="KW-0808">Transferase</keyword>
<evidence type="ECO:0000256" key="3">
    <source>
        <dbReference type="ARBA" id="ARBA00022741"/>
    </source>
</evidence>
<proteinExistence type="predicted"/>
<dbReference type="GO" id="GO:0045944">
    <property type="term" value="P:positive regulation of transcription by RNA polymerase II"/>
    <property type="evidence" value="ECO:0007669"/>
    <property type="project" value="TreeGrafter"/>
</dbReference>
<feature type="region of interest" description="Disordered" evidence="6">
    <location>
        <begin position="276"/>
        <end position="313"/>
    </location>
</feature>
<dbReference type="EMBL" id="CAWUFR010000224">
    <property type="protein sequence ID" value="CAK6973187.1"/>
    <property type="molecule type" value="Genomic_DNA"/>
</dbReference>
<feature type="compositionally biased region" description="Acidic residues" evidence="6">
    <location>
        <begin position="282"/>
        <end position="303"/>
    </location>
</feature>
<dbReference type="SMART" id="SM00220">
    <property type="entry name" value="S_TKc"/>
    <property type="match status" value="1"/>
</dbReference>
<dbReference type="GO" id="GO:0042771">
    <property type="term" value="P:intrinsic apoptotic signaling pathway in response to DNA damage by p53 class mediator"/>
    <property type="evidence" value="ECO:0007669"/>
    <property type="project" value="TreeGrafter"/>
</dbReference>
<dbReference type="Gene3D" id="1.10.510.10">
    <property type="entry name" value="Transferase(Phosphotransferase) domain 1"/>
    <property type="match status" value="2"/>
</dbReference>
<gene>
    <name evidence="8" type="ORF">FSCOSCO3_A025225</name>
</gene>
<keyword evidence="1" id="KW-0723">Serine/threonine-protein kinase</keyword>
<dbReference type="InterPro" id="IPR008271">
    <property type="entry name" value="Ser/Thr_kinase_AS"/>
</dbReference>
<dbReference type="PANTHER" id="PTHR24058:SF53">
    <property type="entry name" value="HOMEODOMAIN-INTERACTING PROTEIN KINASE 2"/>
    <property type="match status" value="1"/>
</dbReference>
<dbReference type="AlphaFoldDB" id="A0AAV1PRL3"/>
<dbReference type="GO" id="GO:0005524">
    <property type="term" value="F:ATP binding"/>
    <property type="evidence" value="ECO:0007669"/>
    <property type="project" value="UniProtKB-KW"/>
</dbReference>
<feature type="domain" description="Protein kinase" evidence="7">
    <location>
        <begin position="1"/>
        <end position="190"/>
    </location>
</feature>
<protein>
    <submittedName>
        <fullName evidence="8">Homeodomain-interacting protein kinase 1-like isoform X4</fullName>
    </submittedName>
</protein>
<dbReference type="Proteomes" id="UP001314229">
    <property type="component" value="Unassembled WGS sequence"/>
</dbReference>
<evidence type="ECO:0000259" key="7">
    <source>
        <dbReference type="PROSITE" id="PS50011"/>
    </source>
</evidence>
<dbReference type="GO" id="GO:0005737">
    <property type="term" value="C:cytoplasm"/>
    <property type="evidence" value="ECO:0007669"/>
    <property type="project" value="TreeGrafter"/>
</dbReference>
<dbReference type="GO" id="GO:0003714">
    <property type="term" value="F:transcription corepressor activity"/>
    <property type="evidence" value="ECO:0007669"/>
    <property type="project" value="TreeGrafter"/>
</dbReference>
<dbReference type="PROSITE" id="PS00108">
    <property type="entry name" value="PROTEIN_KINASE_ST"/>
    <property type="match status" value="1"/>
</dbReference>
<keyword evidence="5" id="KW-0067">ATP-binding</keyword>
<keyword evidence="4 8" id="KW-0418">Kinase</keyword>
<dbReference type="GO" id="GO:0004674">
    <property type="term" value="F:protein serine/threonine kinase activity"/>
    <property type="evidence" value="ECO:0007669"/>
    <property type="project" value="UniProtKB-KW"/>
</dbReference>
<dbReference type="InterPro" id="IPR011009">
    <property type="entry name" value="Kinase-like_dom_sf"/>
</dbReference>
<organism evidence="8 9">
    <name type="scientific">Scomber scombrus</name>
    <name type="common">Atlantic mackerel</name>
    <name type="synonym">Scomber vernalis</name>
    <dbReference type="NCBI Taxonomy" id="13677"/>
    <lineage>
        <taxon>Eukaryota</taxon>
        <taxon>Metazoa</taxon>
        <taxon>Chordata</taxon>
        <taxon>Craniata</taxon>
        <taxon>Vertebrata</taxon>
        <taxon>Euteleostomi</taxon>
        <taxon>Actinopterygii</taxon>
        <taxon>Neopterygii</taxon>
        <taxon>Teleostei</taxon>
        <taxon>Neoteleostei</taxon>
        <taxon>Acanthomorphata</taxon>
        <taxon>Pelagiaria</taxon>
        <taxon>Scombriformes</taxon>
        <taxon>Scombridae</taxon>
        <taxon>Scomber</taxon>
    </lineage>
</organism>
<keyword evidence="8" id="KW-0238">DNA-binding</keyword>
<feature type="compositionally biased region" description="Polar residues" evidence="6">
    <location>
        <begin position="228"/>
        <end position="237"/>
    </location>
</feature>
<evidence type="ECO:0000256" key="2">
    <source>
        <dbReference type="ARBA" id="ARBA00022679"/>
    </source>
</evidence>
<dbReference type="SUPFAM" id="SSF56112">
    <property type="entry name" value="Protein kinase-like (PK-like)"/>
    <property type="match status" value="1"/>
</dbReference>
<feature type="region of interest" description="Disordered" evidence="6">
    <location>
        <begin position="200"/>
        <end position="260"/>
    </location>
</feature>
<dbReference type="GO" id="GO:0003713">
    <property type="term" value="F:transcription coactivator activity"/>
    <property type="evidence" value="ECO:0007669"/>
    <property type="project" value="TreeGrafter"/>
</dbReference>
<dbReference type="InterPro" id="IPR050494">
    <property type="entry name" value="Ser_Thr_dual-spec_kinase"/>
</dbReference>
<dbReference type="GO" id="GO:0004713">
    <property type="term" value="F:protein tyrosine kinase activity"/>
    <property type="evidence" value="ECO:0007669"/>
    <property type="project" value="TreeGrafter"/>
</dbReference>
<evidence type="ECO:0000313" key="8">
    <source>
        <dbReference type="EMBL" id="CAK6973187.1"/>
    </source>
</evidence>
<accession>A0AAV1PRL3</accession>
<sequence>MLERLMSHKLDRRNIVKFFESFETSRGTALVFEPLDISLHSYIHSNHPLSLNDIRLITQQAATALDALKSIQIIHGDVKPDNIMIVDREIHPLKVKLIRLRIGHPEIKDEAGHVTSDASVQTPWEFCGRSMDDRRKYTYSSLDSQKHVCLLKGNTDIYTQEQMIELLKAMLHMNWTERITPSEVLRHPFFEDGYHNSGTTEGISSEHKSSIMPWPAASTNSLEKDSGVESNIRSITSDGEDSDSEADPDHQNPTPTMPGAVMIKVCPATTENTVVTGFDSEAVSDDVTDQDTDQDTMDIEEDTNSPSPTTLSK</sequence>
<feature type="compositionally biased region" description="Polar residues" evidence="6">
    <location>
        <begin position="304"/>
        <end position="313"/>
    </location>
</feature>
<keyword evidence="8" id="KW-0371">Homeobox</keyword>
<dbReference type="GO" id="GO:0046332">
    <property type="term" value="F:SMAD binding"/>
    <property type="evidence" value="ECO:0007669"/>
    <property type="project" value="TreeGrafter"/>
</dbReference>
<evidence type="ECO:0000256" key="1">
    <source>
        <dbReference type="ARBA" id="ARBA00022527"/>
    </source>
</evidence>
<dbReference type="Pfam" id="PF00069">
    <property type="entry name" value="Pkinase"/>
    <property type="match status" value="1"/>
</dbReference>
<dbReference type="PROSITE" id="PS50011">
    <property type="entry name" value="PROTEIN_KINASE_DOM"/>
    <property type="match status" value="1"/>
</dbReference>
<dbReference type="GO" id="GO:0007224">
    <property type="term" value="P:smoothened signaling pathway"/>
    <property type="evidence" value="ECO:0007669"/>
    <property type="project" value="TreeGrafter"/>
</dbReference>
<evidence type="ECO:0000256" key="4">
    <source>
        <dbReference type="ARBA" id="ARBA00022777"/>
    </source>
</evidence>
<evidence type="ECO:0000256" key="6">
    <source>
        <dbReference type="SAM" id="MobiDB-lite"/>
    </source>
</evidence>
<name>A0AAV1PRL3_SCOSC</name>
<reference evidence="8 9" key="1">
    <citation type="submission" date="2024-01" db="EMBL/GenBank/DDBJ databases">
        <authorList>
            <person name="Alioto T."/>
            <person name="Alioto T."/>
            <person name="Gomez Garrido J."/>
        </authorList>
    </citation>
    <scope>NUCLEOTIDE SEQUENCE [LARGE SCALE GENOMIC DNA]</scope>
</reference>
<comment type="caution">
    <text evidence="8">The sequence shown here is derived from an EMBL/GenBank/DDBJ whole genome shotgun (WGS) entry which is preliminary data.</text>
</comment>